<accession>A0AAE1DZ30</accession>
<reference evidence="1" key="1">
    <citation type="journal article" date="2023" name="G3 (Bethesda)">
        <title>A reference genome for the long-term kleptoplast-retaining sea slug Elysia crispata morphotype clarki.</title>
        <authorList>
            <person name="Eastman K.E."/>
            <person name="Pendleton A.L."/>
            <person name="Shaikh M.A."/>
            <person name="Suttiyut T."/>
            <person name="Ogas R."/>
            <person name="Tomko P."/>
            <person name="Gavelis G."/>
            <person name="Widhalm J.R."/>
            <person name="Wisecaver J.H."/>
        </authorList>
    </citation>
    <scope>NUCLEOTIDE SEQUENCE</scope>
    <source>
        <strain evidence="1">ECLA1</strain>
    </source>
</reference>
<dbReference type="Proteomes" id="UP001283361">
    <property type="component" value="Unassembled WGS sequence"/>
</dbReference>
<comment type="caution">
    <text evidence="1">The sequence shown here is derived from an EMBL/GenBank/DDBJ whole genome shotgun (WGS) entry which is preliminary data.</text>
</comment>
<dbReference type="AlphaFoldDB" id="A0AAE1DZ30"/>
<organism evidence="1 2">
    <name type="scientific">Elysia crispata</name>
    <name type="common">lettuce slug</name>
    <dbReference type="NCBI Taxonomy" id="231223"/>
    <lineage>
        <taxon>Eukaryota</taxon>
        <taxon>Metazoa</taxon>
        <taxon>Spiralia</taxon>
        <taxon>Lophotrochozoa</taxon>
        <taxon>Mollusca</taxon>
        <taxon>Gastropoda</taxon>
        <taxon>Heterobranchia</taxon>
        <taxon>Euthyneura</taxon>
        <taxon>Panpulmonata</taxon>
        <taxon>Sacoglossa</taxon>
        <taxon>Placobranchoidea</taxon>
        <taxon>Plakobranchidae</taxon>
        <taxon>Elysia</taxon>
    </lineage>
</organism>
<evidence type="ECO:0000313" key="2">
    <source>
        <dbReference type="Proteomes" id="UP001283361"/>
    </source>
</evidence>
<name>A0AAE1DZ30_9GAST</name>
<dbReference type="EMBL" id="JAWDGP010001773">
    <property type="protein sequence ID" value="KAK3788264.1"/>
    <property type="molecule type" value="Genomic_DNA"/>
</dbReference>
<evidence type="ECO:0000313" key="1">
    <source>
        <dbReference type="EMBL" id="KAK3788264.1"/>
    </source>
</evidence>
<gene>
    <name evidence="1" type="ORF">RRG08_026998</name>
</gene>
<keyword evidence="2" id="KW-1185">Reference proteome</keyword>
<protein>
    <submittedName>
        <fullName evidence="1">Uncharacterized protein</fullName>
    </submittedName>
</protein>
<sequence>MPGWNEKFGTKLFVYKVPLSNGTKSLKHIPHNHAVECIHAVVGVFQDSGPGTWAAFQVSDYGKLWRRRIVLLNSLYGMLLFYHIRGCELTGVLCRVKERGGR</sequence>
<proteinExistence type="predicted"/>